<reference evidence="2" key="7">
    <citation type="journal article" date="2005" name="Science">
        <title>The Transcriptional Landscape of the Mammalian Genome.</title>
        <authorList>
            <consortium name="The FANTOM Consortium"/>
            <consortium name="Riken Genome Exploration Research Group and Genome Science Group (Genome Network Project Core Group)"/>
        </authorList>
    </citation>
    <scope>NUCLEOTIDE SEQUENCE</scope>
    <source>
        <strain evidence="2">C57BL/6J</strain>
        <tissue evidence="2">Wolffian duct includes surrounding region</tissue>
    </source>
</reference>
<sequence length="112" mass="12845">MPQEEAESVQNVRKPRREVSGGAHAGVTVEWISPWDSELVVWCYWGVLTAFSLQDIWRSRSHRLPSRSFQLVFVPLSLMTERKDGVFPLLAYTLVFNPISLMHPLNLVLILP</sequence>
<organism evidence="2">
    <name type="scientific">Mus musculus</name>
    <name type="common">Mouse</name>
    <dbReference type="NCBI Taxonomy" id="10090"/>
    <lineage>
        <taxon>Eukaryota</taxon>
        <taxon>Metazoa</taxon>
        <taxon>Chordata</taxon>
        <taxon>Craniata</taxon>
        <taxon>Vertebrata</taxon>
        <taxon>Euteleostomi</taxon>
        <taxon>Mammalia</taxon>
        <taxon>Eutheria</taxon>
        <taxon>Euarchontoglires</taxon>
        <taxon>Glires</taxon>
        <taxon>Rodentia</taxon>
        <taxon>Myomorpha</taxon>
        <taxon>Muroidea</taxon>
        <taxon>Muridae</taxon>
        <taxon>Murinae</taxon>
        <taxon>Mus</taxon>
        <taxon>Mus</taxon>
    </lineage>
</organism>
<evidence type="ECO:0000313" key="3">
    <source>
        <dbReference type="MGI" id="MGI:5012140"/>
    </source>
</evidence>
<reference evidence="2" key="4">
    <citation type="journal article" date="2001" name="Nature">
        <title>Functional annotation of a full-length mouse cDNA collection.</title>
        <authorList>
            <consortium name="The RIKEN Genome Exploration Research Group Phase II Team and the FANTOM Consortium"/>
        </authorList>
    </citation>
    <scope>NUCLEOTIDE SEQUENCE</scope>
    <source>
        <strain evidence="2">C57BL/6J</strain>
        <tissue evidence="2">Wolffian duct includes surrounding region</tissue>
    </source>
</reference>
<dbReference type="MGI" id="MGI:5012140">
    <property type="gene designation" value="Gm19955"/>
</dbReference>
<evidence type="ECO:0000313" key="2">
    <source>
        <dbReference type="EMBL" id="BAE22457.1"/>
    </source>
</evidence>
<dbReference type="AlphaFoldDB" id="Q3UXV6"/>
<dbReference type="EMBL" id="AK135200">
    <property type="protein sequence ID" value="BAE22457.1"/>
    <property type="molecule type" value="mRNA"/>
</dbReference>
<proteinExistence type="evidence at transcript level"/>
<reference evidence="2" key="6">
    <citation type="submission" date="2004-03" db="EMBL/GenBank/DDBJ databases">
        <authorList>
            <person name="Arakawa T."/>
            <person name="Carninci P."/>
            <person name="Fukuda S."/>
            <person name="Hashizume W."/>
            <person name="Hayashida K."/>
            <person name="Hori F."/>
            <person name="Iida J."/>
            <person name="Imamura K."/>
            <person name="Imotani K."/>
            <person name="Itoh M."/>
            <person name="Kanagawa S."/>
            <person name="Kawai J."/>
            <person name="Kojima M."/>
            <person name="Konno H."/>
            <person name="Murata M."/>
            <person name="Nakamura M."/>
            <person name="Ninomiya N."/>
            <person name="Nishiyori H."/>
            <person name="Nomura K."/>
            <person name="Ohno M."/>
            <person name="Sakazume N."/>
            <person name="Sano H."/>
            <person name="Sasaki D."/>
            <person name="Shibata K."/>
            <person name="Shiraki T."/>
            <person name="Tagami M."/>
            <person name="Tagami Y."/>
            <person name="Waki K."/>
            <person name="Watahiki A."/>
            <person name="Muramatsu M."/>
            <person name="Hayashizaki Y."/>
        </authorList>
    </citation>
    <scope>NUCLEOTIDE SEQUENCE</scope>
    <source>
        <strain evidence="2">C57BL/6J</strain>
        <tissue evidence="2">Wolffian duct includes surrounding region</tissue>
    </source>
</reference>
<reference evidence="2" key="3">
    <citation type="journal article" date="2000" name="Genome Res.">
        <title>RIKEN integrated sequence analysis (RISA) system--384-format sequencing pipeline with 384 multicapillary sequencer.</title>
        <authorList>
            <person name="Shibata K."/>
            <person name="Itoh M."/>
            <person name="Aizawa K."/>
            <person name="Nagaoka S."/>
            <person name="Sasaki N."/>
            <person name="Carninci P."/>
            <person name="Konno H."/>
            <person name="Akiyama J."/>
            <person name="Nishi K."/>
            <person name="Kitsunai T."/>
            <person name="Tashiro H."/>
            <person name="Itoh M."/>
            <person name="Sumi N."/>
            <person name="Ishii Y."/>
            <person name="Nakamura S."/>
            <person name="Hazama M."/>
            <person name="Nishine T."/>
            <person name="Harada A."/>
            <person name="Yamamoto R."/>
            <person name="Matsumoto H."/>
            <person name="Sakaguchi S."/>
            <person name="Ikegami T."/>
            <person name="Kashiwagi K."/>
            <person name="Fujiwake S."/>
            <person name="Inoue K."/>
            <person name="Togawa Y."/>
            <person name="Izawa M."/>
            <person name="Ohara E."/>
            <person name="Watahiki M."/>
            <person name="Yoneda Y."/>
            <person name="Ishikawa T."/>
            <person name="Ozawa K."/>
            <person name="Tanaka T."/>
            <person name="Matsuura S."/>
            <person name="Kawai J."/>
            <person name="Okazaki Y."/>
            <person name="Muramatsu M."/>
            <person name="Inoue Y."/>
            <person name="Kira A."/>
            <person name="Hayashizaki Y."/>
        </authorList>
    </citation>
    <scope>NUCLEOTIDE SEQUENCE</scope>
    <source>
        <strain evidence="2">C57BL/6J</strain>
        <tissue evidence="2">Wolffian duct includes surrounding region</tissue>
    </source>
</reference>
<name>Q3UXV6_MOUSE</name>
<evidence type="ECO:0000256" key="1">
    <source>
        <dbReference type="SAM" id="MobiDB-lite"/>
    </source>
</evidence>
<accession>Q3UXV6</accession>
<dbReference type="AGR" id="MGI:5012140"/>
<reference evidence="2" key="1">
    <citation type="journal article" date="1999" name="Methods Enzymol.">
        <title>High-efficiency full-length cDNA cloning.</title>
        <authorList>
            <person name="Carninci P."/>
            <person name="Hayashizaki Y."/>
        </authorList>
    </citation>
    <scope>NUCLEOTIDE SEQUENCE</scope>
    <source>
        <strain evidence="2">C57BL/6J</strain>
        <tissue evidence="2">Wolffian duct includes surrounding region</tissue>
    </source>
</reference>
<reference evidence="2" key="2">
    <citation type="journal article" date="2000" name="Genome Res.">
        <title>Normalization and subtraction of cap-trapper-selected cDNAs to prepare full-length cDNA libraries for rapid discovery of new genes.</title>
        <authorList>
            <person name="Carninci P."/>
            <person name="Shibata Y."/>
            <person name="Hayatsu N."/>
            <person name="Sugahara Y."/>
            <person name="Shibata K."/>
            <person name="Itoh M."/>
            <person name="Konno H."/>
            <person name="Okazaki Y."/>
            <person name="Muramatsu M."/>
            <person name="Hayashizaki Y."/>
        </authorList>
    </citation>
    <scope>NUCLEOTIDE SEQUENCE</scope>
    <source>
        <strain evidence="2">C57BL/6J</strain>
        <tissue evidence="2">Wolffian duct includes surrounding region</tissue>
    </source>
</reference>
<reference evidence="2" key="8">
    <citation type="journal article" date="2005" name="Science">
        <title>Antisense Transcription in the Mammalian Transcriptome.</title>
        <authorList>
            <consortium name="RIKEN Genome Exploration Research Group and Genome Science Group (Genome Network Project Core Group) and the FANTOM Consortium"/>
        </authorList>
    </citation>
    <scope>NUCLEOTIDE SEQUENCE</scope>
    <source>
        <strain evidence="2">C57BL/6J</strain>
        <tissue evidence="2">Wolffian duct includes surrounding region</tissue>
    </source>
</reference>
<feature type="region of interest" description="Disordered" evidence="1">
    <location>
        <begin position="1"/>
        <end position="23"/>
    </location>
</feature>
<protein>
    <submittedName>
        <fullName evidence="2">Uncharacterized protein</fullName>
    </submittedName>
</protein>
<gene>
    <name evidence="3" type="primary">Gm19955</name>
</gene>
<reference evidence="2" key="5">
    <citation type="journal article" date="2002" name="Nature">
        <title>Analysis of the mouse transcriptome based on functional annotation of 60,770 full-length cDNAs.</title>
        <authorList>
            <consortium name="The FANTOM Consortium and the RIKEN Genome Exploration Research Group Phase I and II Team"/>
        </authorList>
    </citation>
    <scope>NUCLEOTIDE SEQUENCE</scope>
    <source>
        <strain evidence="2">C57BL/6J</strain>
        <tissue evidence="2">Wolffian duct includes surrounding region</tissue>
    </source>
</reference>